<dbReference type="InterPro" id="IPR036390">
    <property type="entry name" value="WH_DNA-bd_sf"/>
</dbReference>
<evidence type="ECO:0000259" key="11">
    <source>
        <dbReference type="Pfam" id="PF00557"/>
    </source>
</evidence>
<dbReference type="GO" id="GO:0004239">
    <property type="term" value="F:initiator methionyl aminopeptidase activity"/>
    <property type="evidence" value="ECO:0007669"/>
    <property type="project" value="UniProtKB-UniRule"/>
</dbReference>
<dbReference type="GO" id="GO:0005737">
    <property type="term" value="C:cytoplasm"/>
    <property type="evidence" value="ECO:0007669"/>
    <property type="project" value="UniProtKB-SubCell"/>
</dbReference>
<dbReference type="PRINTS" id="PR00599">
    <property type="entry name" value="MAPEPTIDASE"/>
</dbReference>
<dbReference type="AlphaFoldDB" id="A0AAN9TQ66"/>
<feature type="binding site" evidence="8">
    <location>
        <position position="238"/>
    </location>
    <ligand>
        <name>substrate</name>
    </ligand>
</feature>
<dbReference type="PROSITE" id="PS01202">
    <property type="entry name" value="MAP_2"/>
    <property type="match status" value="1"/>
</dbReference>
<dbReference type="NCBIfam" id="TIGR00501">
    <property type="entry name" value="met_pdase_II"/>
    <property type="match status" value="1"/>
</dbReference>
<proteinExistence type="inferred from homology"/>
<organism evidence="12 13">
    <name type="scientific">Parthenolecanium corni</name>
    <dbReference type="NCBI Taxonomy" id="536013"/>
    <lineage>
        <taxon>Eukaryota</taxon>
        <taxon>Metazoa</taxon>
        <taxon>Ecdysozoa</taxon>
        <taxon>Arthropoda</taxon>
        <taxon>Hexapoda</taxon>
        <taxon>Insecta</taxon>
        <taxon>Pterygota</taxon>
        <taxon>Neoptera</taxon>
        <taxon>Paraneoptera</taxon>
        <taxon>Hemiptera</taxon>
        <taxon>Sternorrhyncha</taxon>
        <taxon>Coccoidea</taxon>
        <taxon>Coccidae</taxon>
        <taxon>Parthenolecanium</taxon>
    </lineage>
</organism>
<evidence type="ECO:0000256" key="7">
    <source>
        <dbReference type="ARBA" id="ARBA00022801"/>
    </source>
</evidence>
<keyword evidence="7 8" id="KW-0378">Hydrolase</keyword>
<dbReference type="Gene3D" id="1.10.10.10">
    <property type="entry name" value="Winged helix-like DNA-binding domain superfamily/Winged helix DNA-binding domain"/>
    <property type="match status" value="1"/>
</dbReference>
<feature type="binding site" evidence="8">
    <location>
        <position position="346"/>
    </location>
    <ligand>
        <name>substrate</name>
    </ligand>
</feature>
<accession>A0AAN9TQ66</accession>
<evidence type="ECO:0000256" key="2">
    <source>
        <dbReference type="ARBA" id="ARBA00001936"/>
    </source>
</evidence>
<dbReference type="EMBL" id="JBBCAQ010000006">
    <property type="protein sequence ID" value="KAK7603219.1"/>
    <property type="molecule type" value="Genomic_DNA"/>
</dbReference>
<dbReference type="InterPro" id="IPR018349">
    <property type="entry name" value="Pept_M24A_MAP2_BS"/>
</dbReference>
<dbReference type="PANTHER" id="PTHR45777:SF2">
    <property type="entry name" value="METHIONINE AMINOPEPTIDASE 2"/>
    <property type="match status" value="1"/>
</dbReference>
<comment type="similarity">
    <text evidence="8">Belongs to the peptidase M24A family. Methionine aminopeptidase eukaryotic type 2 subfamily.</text>
</comment>
<evidence type="ECO:0000256" key="6">
    <source>
        <dbReference type="ARBA" id="ARBA00022723"/>
    </source>
</evidence>
<feature type="compositionally biased region" description="Basic residues" evidence="10">
    <location>
        <begin position="38"/>
        <end position="49"/>
    </location>
</feature>
<dbReference type="InterPro" id="IPR036388">
    <property type="entry name" value="WH-like_DNA-bd_sf"/>
</dbReference>
<gene>
    <name evidence="12" type="ORF">V9T40_003218</name>
</gene>
<dbReference type="HAMAP" id="MF_03175">
    <property type="entry name" value="MetAP_2_euk"/>
    <property type="match status" value="1"/>
</dbReference>
<dbReference type="Pfam" id="PF00557">
    <property type="entry name" value="Peptidase_M24"/>
    <property type="match status" value="1"/>
</dbReference>
<evidence type="ECO:0000256" key="9">
    <source>
        <dbReference type="RuleBase" id="RU003653"/>
    </source>
</evidence>
<keyword evidence="4 8" id="KW-0031">Aminopeptidase</keyword>
<dbReference type="GO" id="GO:0046872">
    <property type="term" value="F:metal ion binding"/>
    <property type="evidence" value="ECO:0007669"/>
    <property type="project" value="UniProtKB-UniRule"/>
</dbReference>
<comment type="catalytic activity">
    <reaction evidence="1 8 9">
        <text>Release of N-terminal amino acids, preferentially methionine, from peptides and arylamides.</text>
        <dbReference type="EC" id="3.4.11.18"/>
    </reaction>
</comment>
<evidence type="ECO:0000256" key="10">
    <source>
        <dbReference type="SAM" id="MobiDB-lite"/>
    </source>
</evidence>
<comment type="function">
    <text evidence="8 9">Cotranslationally removes the N-terminal methionine from nascent proteins. The N-terminal methionine is often cleaved when the second residue in the primary sequence is small and uncharged (Met-Ala-, Cys, Gly, Pro, Ser, Thr, or Val).</text>
</comment>
<feature type="region of interest" description="Disordered" evidence="10">
    <location>
        <begin position="1"/>
        <end position="69"/>
    </location>
</feature>
<evidence type="ECO:0000256" key="5">
    <source>
        <dbReference type="ARBA" id="ARBA00022670"/>
    </source>
</evidence>
<dbReference type="SUPFAM" id="SSF46785">
    <property type="entry name" value="Winged helix' DNA-binding domain"/>
    <property type="match status" value="1"/>
</dbReference>
<feature type="binding site" evidence="8">
    <location>
        <position position="338"/>
    </location>
    <ligand>
        <name>a divalent metal cation</name>
        <dbReference type="ChEBI" id="CHEBI:60240"/>
        <label>2</label>
        <note>catalytic</note>
    </ligand>
</feature>
<comment type="subcellular location">
    <subcellularLocation>
        <location evidence="8">Cytoplasm</location>
    </subcellularLocation>
</comment>
<sequence length="485" mass="54722">MSAVVTDIDNNVDHQSNQEMDDHLDDADIAEESNEQIKKKRRRRNRHKKGVVEDESTDHNAINDDAEDDKLETKMNGVKLGEIEIEAESTDDKAVKKKRKFFKKKADTKANDAPAGKQQTVPPSIPISEFYSNGVYPIGQETDYPKVPDDRLSHNRVTYEEKKAIETAYFDIYNDARQAAEAHRQVRKYIKSWVKPGMTMIDICEELEKCSRALISENGLKSGLAFPTGCSRNNCAAHYTPNNGDTTVLQYDDVTKIDFGTHINGRIIDCAFTLTFNPKYDKLVEAVRDATNTGIKAAGIDVLLCEVGEAIQEVMESYEVDIDGKTYQVKSIRNLNGHSIDAYRIHAGKTVPIVKGGEAIRMEENEFYAIETFGSTGRGYVHDDMETSHYMKNFDTDFVPLRMQNSKKLLTTINNSFGTLAFCKRWLDRLGVTKYQLALNDLCTKGIVEAYPPLCDVKGSYTAQFEHTIVLRPTCKEVISRGDDY</sequence>
<comment type="cofactor">
    <cofactor evidence="8">
        <name>Co(2+)</name>
        <dbReference type="ChEBI" id="CHEBI:48828"/>
    </cofactor>
    <cofactor evidence="8">
        <name>Zn(2+)</name>
        <dbReference type="ChEBI" id="CHEBI:29105"/>
    </cofactor>
    <cofactor evidence="8">
        <name>Mn(2+)</name>
        <dbReference type="ChEBI" id="CHEBI:29035"/>
    </cofactor>
    <cofactor evidence="8">
        <name>Fe(2+)</name>
        <dbReference type="ChEBI" id="CHEBI:29033"/>
    </cofactor>
    <text evidence="8">Binds 2 divalent metal cations per subunit. Has a high-affinity and a low affinity metal-binding site. The true nature of the physiological cofactor is under debate. The enzyme is active with cobalt, zinc, manganese or divalent iron ions. Most likely, methionine aminopeptidases function as mononuclear Fe(2+)-metalloproteases under physiological conditions, and the catalytically relevant metal-binding site has been assigned to the histidine-containing high-affinity site.</text>
</comment>
<name>A0AAN9TQ66_9HEMI</name>
<evidence type="ECO:0000256" key="4">
    <source>
        <dbReference type="ARBA" id="ARBA00022438"/>
    </source>
</evidence>
<dbReference type="CDD" id="cd01088">
    <property type="entry name" value="MetAP2"/>
    <property type="match status" value="1"/>
</dbReference>
<feature type="binding site" evidence="8">
    <location>
        <position position="269"/>
    </location>
    <ligand>
        <name>a divalent metal cation</name>
        <dbReference type="ChEBI" id="CHEBI:60240"/>
        <label>2</label>
        <note>catalytic</note>
    </ligand>
</feature>
<feature type="binding site" evidence="8">
    <location>
        <position position="258"/>
    </location>
    <ligand>
        <name>a divalent metal cation</name>
        <dbReference type="ChEBI" id="CHEBI:60240"/>
        <label>1</label>
    </ligand>
</feature>
<dbReference type="GO" id="GO:0070006">
    <property type="term" value="F:metalloaminopeptidase activity"/>
    <property type="evidence" value="ECO:0007669"/>
    <property type="project" value="UniProtKB-UniRule"/>
</dbReference>
<feature type="domain" description="Peptidase M24" evidence="11">
    <location>
        <begin position="176"/>
        <end position="379"/>
    </location>
</feature>
<feature type="compositionally biased region" description="Acidic residues" evidence="10">
    <location>
        <begin position="22"/>
        <end position="34"/>
    </location>
</feature>
<feature type="binding site" evidence="8">
    <location>
        <position position="466"/>
    </location>
    <ligand>
        <name>a divalent metal cation</name>
        <dbReference type="ChEBI" id="CHEBI:60240"/>
        <label>2</label>
        <note>catalytic</note>
    </ligand>
</feature>
<dbReference type="InterPro" id="IPR050247">
    <property type="entry name" value="Met_Aminopeptidase_Type2"/>
</dbReference>
<evidence type="ECO:0000256" key="3">
    <source>
        <dbReference type="ARBA" id="ARBA00001954"/>
    </source>
</evidence>
<keyword evidence="13" id="KW-1185">Reference proteome</keyword>
<evidence type="ECO:0000256" key="1">
    <source>
        <dbReference type="ARBA" id="ARBA00000294"/>
    </source>
</evidence>
<feature type="region of interest" description="Disordered" evidence="10">
    <location>
        <begin position="106"/>
        <end position="126"/>
    </location>
</feature>
<feature type="binding site" evidence="8">
    <location>
        <position position="371"/>
    </location>
    <ligand>
        <name>a divalent metal cation</name>
        <dbReference type="ChEBI" id="CHEBI:60240"/>
        <label>2</label>
        <note>catalytic</note>
    </ligand>
</feature>
<dbReference type="EC" id="3.4.11.18" evidence="8"/>
<dbReference type="InterPro" id="IPR002468">
    <property type="entry name" value="Pept_M24A_MAP2"/>
</dbReference>
<feature type="binding site" evidence="8">
    <location>
        <position position="269"/>
    </location>
    <ligand>
        <name>a divalent metal cation</name>
        <dbReference type="ChEBI" id="CHEBI:60240"/>
        <label>1</label>
    </ligand>
</feature>
<comment type="caution">
    <text evidence="12">The sequence shown here is derived from an EMBL/GenBank/DDBJ whole genome shotgun (WGS) entry which is preliminary data.</text>
</comment>
<dbReference type="InterPro" id="IPR036005">
    <property type="entry name" value="Creatinase/aminopeptidase-like"/>
</dbReference>
<dbReference type="Proteomes" id="UP001367676">
    <property type="component" value="Unassembled WGS sequence"/>
</dbReference>
<reference evidence="12 13" key="1">
    <citation type="submission" date="2024-03" db="EMBL/GenBank/DDBJ databases">
        <title>Adaptation during the transition from Ophiocordyceps entomopathogen to insect associate is accompanied by gene loss and intensified selection.</title>
        <authorList>
            <person name="Ward C.M."/>
            <person name="Onetto C.A."/>
            <person name="Borneman A.R."/>
        </authorList>
    </citation>
    <scope>NUCLEOTIDE SEQUENCE [LARGE SCALE GENOMIC DNA]</scope>
    <source>
        <strain evidence="12">AWRI1</strain>
        <tissue evidence="12">Single Adult Female</tissue>
    </source>
</reference>
<dbReference type="InterPro" id="IPR001714">
    <property type="entry name" value="Pept_M24_MAP"/>
</dbReference>
<comment type="cofactor">
    <cofactor evidence="3">
        <name>Fe(2+)</name>
        <dbReference type="ChEBI" id="CHEBI:29033"/>
    </cofactor>
</comment>
<dbReference type="GO" id="GO:0006508">
    <property type="term" value="P:proteolysis"/>
    <property type="evidence" value="ECO:0007669"/>
    <property type="project" value="UniProtKB-KW"/>
</dbReference>
<keyword evidence="8" id="KW-0963">Cytoplasm</keyword>
<comment type="cofactor">
    <cofactor evidence="2">
        <name>Mn(2+)</name>
        <dbReference type="ChEBI" id="CHEBI:29035"/>
    </cofactor>
</comment>
<dbReference type="SUPFAM" id="SSF55920">
    <property type="entry name" value="Creatinase/aminopeptidase"/>
    <property type="match status" value="1"/>
</dbReference>
<protein>
    <recommendedName>
        <fullName evidence="8">Methionine aminopeptidase 2</fullName>
        <shortName evidence="8">MAP 2</shortName>
        <shortName evidence="8">MetAP 2</shortName>
        <ecNumber evidence="8">3.4.11.18</ecNumber>
    </recommendedName>
    <alternativeName>
        <fullName evidence="8">Peptidase M</fullName>
    </alternativeName>
</protein>
<evidence type="ECO:0000256" key="8">
    <source>
        <dbReference type="HAMAP-Rule" id="MF_03175"/>
    </source>
</evidence>
<keyword evidence="6 8" id="KW-0479">Metal-binding</keyword>
<evidence type="ECO:0000313" key="12">
    <source>
        <dbReference type="EMBL" id="KAK7603219.1"/>
    </source>
</evidence>
<feature type="binding site" evidence="8">
    <location>
        <position position="466"/>
    </location>
    <ligand>
        <name>a divalent metal cation</name>
        <dbReference type="ChEBI" id="CHEBI:60240"/>
        <label>1</label>
    </ligand>
</feature>
<keyword evidence="5 8" id="KW-0645">Protease</keyword>
<evidence type="ECO:0000313" key="13">
    <source>
        <dbReference type="Proteomes" id="UP001367676"/>
    </source>
</evidence>
<dbReference type="Gene3D" id="3.90.230.10">
    <property type="entry name" value="Creatinase/methionine aminopeptidase superfamily"/>
    <property type="match status" value="1"/>
</dbReference>
<dbReference type="PANTHER" id="PTHR45777">
    <property type="entry name" value="METHIONINE AMINOPEPTIDASE 2"/>
    <property type="match status" value="1"/>
</dbReference>
<dbReference type="InterPro" id="IPR000994">
    <property type="entry name" value="Pept_M24"/>
</dbReference>